<sequence length="506" mass="57353">MDCNFFKKSVISHIDQIDNLVLSDDHIKHLDTCESCSKEFNSLIYSHNAFKSALNENPVNFTDNTEHIMSSLNSVIKAKNNKKKLIRTSPLVSSSILAALIIICIISIFKIFSNELKNNIYNNKTTNTISNDSSMLYDVILSNKNFVMFGNSNIISYYSYEKGLLNSIDINKLNMNSTKNKPLVSSSPNGKYIFLFSIDNNKSILIDTIKNKTYDLAISLKYNSEALLSNLASSNFIIDTSIVKWSDNDEYLAVLSDYNLLKHQIFDLNNLDSKTSVELSADTTSLELTNSGNVVTHDYIFINTNDTYDKKLKIGDLVEKDPYSMHLDTFTVNDRILLLSKNNKTNMYTLLEYLNGSFVKIADLGKSTDLQFNHTSNYNSDNIYLEEINFSDLISLHTFNLNTKQINNISIPKNLKFTYDIASPTGKYWLNYPYTANETNRIIQLNNSSIISSNGLVNLDISASGLIGIKDDNTIVFIKSLEKPNKYTINEFNLSNKKINTIYKSK</sequence>
<keyword evidence="3" id="KW-1185">Reference proteome</keyword>
<reference evidence="3" key="1">
    <citation type="submission" date="2021-01" db="EMBL/GenBank/DDBJ databases">
        <title>Genome public.</title>
        <authorList>
            <person name="Liu C."/>
            <person name="Sun Q."/>
        </authorList>
    </citation>
    <scope>NUCLEOTIDE SEQUENCE [LARGE SCALE GENOMIC DNA]</scope>
    <source>
        <strain evidence="3">YIM B02505</strain>
    </source>
</reference>
<gene>
    <name evidence="2" type="ORF">JHL18_03060</name>
</gene>
<keyword evidence="1" id="KW-1133">Transmembrane helix</keyword>
<organism evidence="2 3">
    <name type="scientific">Clostridium yunnanense</name>
    <dbReference type="NCBI Taxonomy" id="2800325"/>
    <lineage>
        <taxon>Bacteria</taxon>
        <taxon>Bacillati</taxon>
        <taxon>Bacillota</taxon>
        <taxon>Clostridia</taxon>
        <taxon>Eubacteriales</taxon>
        <taxon>Clostridiaceae</taxon>
        <taxon>Clostridium</taxon>
    </lineage>
</organism>
<evidence type="ECO:0000313" key="3">
    <source>
        <dbReference type="Proteomes" id="UP000596739"/>
    </source>
</evidence>
<name>A0ABS1EJS6_9CLOT</name>
<keyword evidence="1" id="KW-0812">Transmembrane</keyword>
<dbReference type="Proteomes" id="UP000596739">
    <property type="component" value="Unassembled WGS sequence"/>
</dbReference>
<dbReference type="RefSeq" id="WP_200266167.1">
    <property type="nucleotide sequence ID" value="NZ_JAENHN010000009.1"/>
</dbReference>
<evidence type="ECO:0008006" key="4">
    <source>
        <dbReference type="Google" id="ProtNLM"/>
    </source>
</evidence>
<accession>A0ABS1EJS6</accession>
<evidence type="ECO:0000313" key="2">
    <source>
        <dbReference type="EMBL" id="MBK1809618.1"/>
    </source>
</evidence>
<feature type="transmembrane region" description="Helical" evidence="1">
    <location>
        <begin position="91"/>
        <end position="112"/>
    </location>
</feature>
<evidence type="ECO:0000256" key="1">
    <source>
        <dbReference type="SAM" id="Phobius"/>
    </source>
</evidence>
<protein>
    <recommendedName>
        <fullName evidence="4">Zinc-finger domain-containing protein</fullName>
    </recommendedName>
</protein>
<proteinExistence type="predicted"/>
<dbReference type="EMBL" id="JAENHN010000009">
    <property type="protein sequence ID" value="MBK1809618.1"/>
    <property type="molecule type" value="Genomic_DNA"/>
</dbReference>
<keyword evidence="1" id="KW-0472">Membrane</keyword>
<comment type="caution">
    <text evidence="2">The sequence shown here is derived from an EMBL/GenBank/DDBJ whole genome shotgun (WGS) entry which is preliminary data.</text>
</comment>